<keyword evidence="3" id="KW-0732">Signal</keyword>
<dbReference type="InterPro" id="IPR000757">
    <property type="entry name" value="Beta-glucanase-like"/>
</dbReference>
<reference evidence="5" key="2">
    <citation type="journal article" date="2024" name="Plant">
        <title>Genomic evolution and insights into agronomic trait innovations of Sesamum species.</title>
        <authorList>
            <person name="Miao H."/>
            <person name="Wang L."/>
            <person name="Qu L."/>
            <person name="Liu H."/>
            <person name="Sun Y."/>
            <person name="Le M."/>
            <person name="Wang Q."/>
            <person name="Wei S."/>
            <person name="Zheng Y."/>
            <person name="Lin W."/>
            <person name="Duan Y."/>
            <person name="Cao H."/>
            <person name="Xiong S."/>
            <person name="Wang X."/>
            <person name="Wei L."/>
            <person name="Li C."/>
            <person name="Ma Q."/>
            <person name="Ju M."/>
            <person name="Zhao R."/>
            <person name="Li G."/>
            <person name="Mu C."/>
            <person name="Tian Q."/>
            <person name="Mei H."/>
            <person name="Zhang T."/>
            <person name="Gao T."/>
            <person name="Zhang H."/>
        </authorList>
    </citation>
    <scope>NUCLEOTIDE SEQUENCE</scope>
    <source>
        <strain evidence="5">K16</strain>
    </source>
</reference>
<feature type="signal peptide" evidence="3">
    <location>
        <begin position="1"/>
        <end position="21"/>
    </location>
</feature>
<evidence type="ECO:0000256" key="1">
    <source>
        <dbReference type="ARBA" id="ARBA00022801"/>
    </source>
</evidence>
<sequence>MIMIIIIITFLLLLHVSSSFAAPHPHHRPQAPSAFNISTIPFTTGFTPLFGSGFKSSDLYNHGLFSAKIKLPSDYTAGIVVAFYTTNGDIFRKTHDELDFEFLGNIRGKAWRFQTNMYGNGSTNRGREERYYLWFDPSKEFHTYSILWTTKNIIFYIDDVPIREIVRNDAMGADFPSKPMGLYATIWDASDWATSGGKYRANYKYAPFVAEFTDDLSTDAPWTR</sequence>
<dbReference type="SUPFAM" id="SSF49899">
    <property type="entry name" value="Concanavalin A-like lectins/glucanases"/>
    <property type="match status" value="1"/>
</dbReference>
<evidence type="ECO:0000313" key="6">
    <source>
        <dbReference type="Proteomes" id="UP001289374"/>
    </source>
</evidence>
<evidence type="ECO:0000313" key="5">
    <source>
        <dbReference type="EMBL" id="KAK4410963.1"/>
    </source>
</evidence>
<evidence type="ECO:0000256" key="2">
    <source>
        <dbReference type="ARBA" id="ARBA00023295"/>
    </source>
</evidence>
<keyword evidence="1" id="KW-0378">Hydrolase</keyword>
<proteinExistence type="predicted"/>
<dbReference type="InterPro" id="IPR044791">
    <property type="entry name" value="Beta-glucanase/XTH"/>
</dbReference>
<dbReference type="Pfam" id="PF00722">
    <property type="entry name" value="Glyco_hydro_16"/>
    <property type="match status" value="1"/>
</dbReference>
<evidence type="ECO:0000259" key="4">
    <source>
        <dbReference type="PROSITE" id="PS51762"/>
    </source>
</evidence>
<reference evidence="5" key="1">
    <citation type="submission" date="2020-06" db="EMBL/GenBank/DDBJ databases">
        <authorList>
            <person name="Li T."/>
            <person name="Hu X."/>
            <person name="Zhang T."/>
            <person name="Song X."/>
            <person name="Zhang H."/>
            <person name="Dai N."/>
            <person name="Sheng W."/>
            <person name="Hou X."/>
            <person name="Wei L."/>
        </authorList>
    </citation>
    <scope>NUCLEOTIDE SEQUENCE</scope>
    <source>
        <strain evidence="5">K16</strain>
        <tissue evidence="5">Leaf</tissue>
    </source>
</reference>
<feature type="chain" id="PRO_5042234505" evidence="3">
    <location>
        <begin position="22"/>
        <end position="224"/>
    </location>
</feature>
<dbReference type="EMBL" id="JACGWL010000001">
    <property type="protein sequence ID" value="KAK4410963.1"/>
    <property type="molecule type" value="Genomic_DNA"/>
</dbReference>
<dbReference type="GO" id="GO:0005975">
    <property type="term" value="P:carbohydrate metabolic process"/>
    <property type="evidence" value="ECO:0007669"/>
    <property type="project" value="InterPro"/>
</dbReference>
<protein>
    <submittedName>
        <fullName evidence="5">Xyloglucan endotransglucosylase/hydrolase protein 30</fullName>
    </submittedName>
</protein>
<dbReference type="AlphaFoldDB" id="A0AAE1XFS0"/>
<keyword evidence="6" id="KW-1185">Reference proteome</keyword>
<name>A0AAE1XFS0_9LAMI</name>
<evidence type="ECO:0000256" key="3">
    <source>
        <dbReference type="SAM" id="SignalP"/>
    </source>
</evidence>
<dbReference type="InterPro" id="IPR013320">
    <property type="entry name" value="ConA-like_dom_sf"/>
</dbReference>
<dbReference type="GO" id="GO:0004553">
    <property type="term" value="F:hydrolase activity, hydrolyzing O-glycosyl compounds"/>
    <property type="evidence" value="ECO:0007669"/>
    <property type="project" value="InterPro"/>
</dbReference>
<dbReference type="Proteomes" id="UP001289374">
    <property type="component" value="Unassembled WGS sequence"/>
</dbReference>
<dbReference type="Gene3D" id="2.60.120.200">
    <property type="match status" value="1"/>
</dbReference>
<keyword evidence="2" id="KW-0326">Glycosidase</keyword>
<gene>
    <name evidence="5" type="ORF">Sango_0169300</name>
</gene>
<organism evidence="5 6">
    <name type="scientific">Sesamum angolense</name>
    <dbReference type="NCBI Taxonomy" id="2727404"/>
    <lineage>
        <taxon>Eukaryota</taxon>
        <taxon>Viridiplantae</taxon>
        <taxon>Streptophyta</taxon>
        <taxon>Embryophyta</taxon>
        <taxon>Tracheophyta</taxon>
        <taxon>Spermatophyta</taxon>
        <taxon>Magnoliopsida</taxon>
        <taxon>eudicotyledons</taxon>
        <taxon>Gunneridae</taxon>
        <taxon>Pentapetalae</taxon>
        <taxon>asterids</taxon>
        <taxon>lamiids</taxon>
        <taxon>Lamiales</taxon>
        <taxon>Pedaliaceae</taxon>
        <taxon>Sesamum</taxon>
    </lineage>
</organism>
<comment type="caution">
    <text evidence="5">The sequence shown here is derived from an EMBL/GenBank/DDBJ whole genome shotgun (WGS) entry which is preliminary data.</text>
</comment>
<feature type="domain" description="GH16" evidence="4">
    <location>
        <begin position="17"/>
        <end position="212"/>
    </location>
</feature>
<dbReference type="PROSITE" id="PS51762">
    <property type="entry name" value="GH16_2"/>
    <property type="match status" value="1"/>
</dbReference>
<dbReference type="PANTHER" id="PTHR31062">
    <property type="entry name" value="XYLOGLUCAN ENDOTRANSGLUCOSYLASE/HYDROLASE PROTEIN 8-RELATED"/>
    <property type="match status" value="1"/>
</dbReference>
<accession>A0AAE1XFS0</accession>